<dbReference type="AlphaFoldDB" id="A0A0A8ZYH7"/>
<reference evidence="1" key="2">
    <citation type="journal article" date="2015" name="Data Brief">
        <title>Shoot transcriptome of the giant reed, Arundo donax.</title>
        <authorList>
            <person name="Barrero R.A."/>
            <person name="Guerrero F.D."/>
            <person name="Moolhuijzen P."/>
            <person name="Goolsby J.A."/>
            <person name="Tidwell J."/>
            <person name="Bellgard S.E."/>
            <person name="Bellgard M.I."/>
        </authorList>
    </citation>
    <scope>NUCLEOTIDE SEQUENCE</scope>
    <source>
        <tissue evidence="1">Shoot tissue taken approximately 20 cm above the soil surface</tissue>
    </source>
</reference>
<proteinExistence type="predicted"/>
<evidence type="ECO:0000313" key="1">
    <source>
        <dbReference type="EMBL" id="JAD39842.1"/>
    </source>
</evidence>
<accession>A0A0A8ZYH7</accession>
<protein>
    <submittedName>
        <fullName evidence="1">Uncharacterized protein</fullName>
    </submittedName>
</protein>
<sequence length="25" mass="2848">MAVAPRWPSPSGRARRLLRGWRSAL</sequence>
<dbReference type="EMBL" id="GBRH01258053">
    <property type="protein sequence ID" value="JAD39842.1"/>
    <property type="molecule type" value="Transcribed_RNA"/>
</dbReference>
<reference evidence="1" key="1">
    <citation type="submission" date="2014-09" db="EMBL/GenBank/DDBJ databases">
        <authorList>
            <person name="Magalhaes I.L.F."/>
            <person name="Oliveira U."/>
            <person name="Santos F.R."/>
            <person name="Vidigal T.H.D.A."/>
            <person name="Brescovit A.D."/>
            <person name="Santos A.J."/>
        </authorList>
    </citation>
    <scope>NUCLEOTIDE SEQUENCE</scope>
    <source>
        <tissue evidence="1">Shoot tissue taken approximately 20 cm above the soil surface</tissue>
    </source>
</reference>
<name>A0A0A8ZYH7_ARUDO</name>
<organism evidence="1">
    <name type="scientific">Arundo donax</name>
    <name type="common">Giant reed</name>
    <name type="synonym">Donax arundinaceus</name>
    <dbReference type="NCBI Taxonomy" id="35708"/>
    <lineage>
        <taxon>Eukaryota</taxon>
        <taxon>Viridiplantae</taxon>
        <taxon>Streptophyta</taxon>
        <taxon>Embryophyta</taxon>
        <taxon>Tracheophyta</taxon>
        <taxon>Spermatophyta</taxon>
        <taxon>Magnoliopsida</taxon>
        <taxon>Liliopsida</taxon>
        <taxon>Poales</taxon>
        <taxon>Poaceae</taxon>
        <taxon>PACMAD clade</taxon>
        <taxon>Arundinoideae</taxon>
        <taxon>Arundineae</taxon>
        <taxon>Arundo</taxon>
    </lineage>
</organism>